<feature type="compositionally biased region" description="Basic and acidic residues" evidence="15">
    <location>
        <begin position="354"/>
        <end position="384"/>
    </location>
</feature>
<evidence type="ECO:0000256" key="3">
    <source>
        <dbReference type="ARBA" id="ARBA00022723"/>
    </source>
</evidence>
<dbReference type="PROSITE" id="PS00804">
    <property type="entry name" value="CALRETICULIN_2"/>
    <property type="match status" value="1"/>
</dbReference>
<feature type="chain" id="PRO_5011817630" description="Calreticulin" evidence="14">
    <location>
        <begin position="20"/>
        <end position="396"/>
    </location>
</feature>
<dbReference type="PROSITE" id="PS00805">
    <property type="entry name" value="CALRETICULIN_REPEAT"/>
    <property type="match status" value="1"/>
</dbReference>
<feature type="binding site" evidence="12">
    <location>
        <position position="132"/>
    </location>
    <ligand>
        <name>an alpha-D-glucoside</name>
        <dbReference type="ChEBI" id="CHEBI:22390"/>
    </ligand>
</feature>
<sequence length="396" mass="45170">MVKSVSALVLASLASSVLGEVYYHDDFTSNNWVQSTLKPTSERADFSHTPGDLFVDDSDKGFQTKQDARFYAASVVMPKVFNNKNKDLFLSYLVKFEQDIDCGGAYIKLLPKDTDQETFGGDSPYSIMFGPDVCGTTRKTHVILNYKRPNESEAKNLEHKTDIKAEKDKDAHLYTLELTKDNKYNVKIDGQDIMTGNLADNWDFQPAKEIQDPLKSKPDDWVDAAKIPDPADTKPAGWDDIPKTIPDPSAKKPEDWDDEDDGDWEPAVIDNPAYKGEWKPKMIDNPAYKGEWVHPLIPNPDYFDDEYMYNVCKDCGVIGFELWQVKSGTFFDDILVTDDKAELEAHEKKALEKIKQLNEHRKEVEESDRKKKEEEEAAKKAKEEDKDEETSEKDEL</sequence>
<dbReference type="FunFam" id="2.10.250.10:FF:000002">
    <property type="entry name" value="Calreticulin"/>
    <property type="match status" value="1"/>
</dbReference>
<dbReference type="AlphaFoldDB" id="A0A1V9Y644"/>
<proteinExistence type="inferred from homology"/>
<keyword evidence="6" id="KW-0677">Repeat</keyword>
<dbReference type="InterPro" id="IPR013320">
    <property type="entry name" value="ConA-like_dom_sf"/>
</dbReference>
<organism evidence="16 17">
    <name type="scientific">Thraustotheca clavata</name>
    <dbReference type="NCBI Taxonomy" id="74557"/>
    <lineage>
        <taxon>Eukaryota</taxon>
        <taxon>Sar</taxon>
        <taxon>Stramenopiles</taxon>
        <taxon>Oomycota</taxon>
        <taxon>Saprolegniomycetes</taxon>
        <taxon>Saprolegniales</taxon>
        <taxon>Achlyaceae</taxon>
        <taxon>Thraustotheca</taxon>
    </lineage>
</organism>
<evidence type="ECO:0000256" key="11">
    <source>
        <dbReference type="PIRNR" id="PIRNR002356"/>
    </source>
</evidence>
<feature type="binding site" evidence="12">
    <location>
        <position position="321"/>
    </location>
    <ligand>
        <name>an alpha-D-glucoside</name>
        <dbReference type="ChEBI" id="CHEBI:22390"/>
    </ligand>
</feature>
<dbReference type="Gene3D" id="2.10.250.10">
    <property type="entry name" value="Calreticulin/calnexin, P domain"/>
    <property type="match status" value="1"/>
</dbReference>
<keyword evidence="4 14" id="KW-0732">Signal</keyword>
<dbReference type="PANTHER" id="PTHR11073:SF2">
    <property type="entry name" value="CALRETICULIN"/>
    <property type="match status" value="1"/>
</dbReference>
<dbReference type="GO" id="GO:0005788">
    <property type="term" value="C:endoplasmic reticulum lumen"/>
    <property type="evidence" value="ECO:0007669"/>
    <property type="project" value="UniProtKB-SubCell"/>
</dbReference>
<dbReference type="GO" id="GO:0005789">
    <property type="term" value="C:endoplasmic reticulum membrane"/>
    <property type="evidence" value="ECO:0007669"/>
    <property type="project" value="TreeGrafter"/>
</dbReference>
<evidence type="ECO:0000313" key="17">
    <source>
        <dbReference type="Proteomes" id="UP000243217"/>
    </source>
</evidence>
<evidence type="ECO:0000256" key="13">
    <source>
        <dbReference type="PIRSR" id="PIRSR002356-3"/>
    </source>
</evidence>
<name>A0A1V9Y644_9STRA</name>
<dbReference type="Gene3D" id="2.60.120.200">
    <property type="match status" value="1"/>
</dbReference>
<evidence type="ECO:0000256" key="9">
    <source>
        <dbReference type="ARBA" id="ARBA00022837"/>
    </source>
</evidence>
<dbReference type="SUPFAM" id="SSF63887">
    <property type="entry name" value="P-domain of calnexin/calreticulin"/>
    <property type="match status" value="1"/>
</dbReference>
<feature type="compositionally biased region" description="Acidic residues" evidence="15">
    <location>
        <begin position="385"/>
        <end position="396"/>
    </location>
</feature>
<dbReference type="Proteomes" id="UP000243217">
    <property type="component" value="Unassembled WGS sequence"/>
</dbReference>
<evidence type="ECO:0000256" key="2">
    <source>
        <dbReference type="ARBA" id="ARBA00010983"/>
    </source>
</evidence>
<evidence type="ECO:0000256" key="12">
    <source>
        <dbReference type="PIRSR" id="PIRSR002356-1"/>
    </source>
</evidence>
<feature type="binding site" evidence="12">
    <location>
        <position position="125"/>
    </location>
    <ligand>
        <name>an alpha-D-glucoside</name>
        <dbReference type="ChEBI" id="CHEBI:22390"/>
    </ligand>
</feature>
<feature type="signal peptide" evidence="14">
    <location>
        <begin position="1"/>
        <end position="19"/>
    </location>
</feature>
<keyword evidence="13" id="KW-1015">Disulfide bond</keyword>
<keyword evidence="3" id="KW-0479">Metal-binding</keyword>
<comment type="similarity">
    <text evidence="2 11 14">Belongs to the calreticulin family.</text>
</comment>
<evidence type="ECO:0000256" key="15">
    <source>
        <dbReference type="SAM" id="MobiDB-lite"/>
    </source>
</evidence>
<comment type="caution">
    <text evidence="16">The sequence shown here is derived from an EMBL/GenBank/DDBJ whole genome shotgun (WGS) entry which is preliminary data.</text>
</comment>
<gene>
    <name evidence="16" type="ORF">THRCLA_11873</name>
</gene>
<protein>
    <recommendedName>
        <fullName evidence="11">Calreticulin</fullName>
    </recommendedName>
</protein>
<evidence type="ECO:0000256" key="7">
    <source>
        <dbReference type="ARBA" id="ARBA00022824"/>
    </source>
</evidence>
<dbReference type="InterPro" id="IPR018124">
    <property type="entry name" value="Calret/calnex_CS"/>
</dbReference>
<evidence type="ECO:0000256" key="4">
    <source>
        <dbReference type="ARBA" id="ARBA00022729"/>
    </source>
</evidence>
<dbReference type="GO" id="GO:0036503">
    <property type="term" value="P:ERAD pathway"/>
    <property type="evidence" value="ECO:0007669"/>
    <property type="project" value="TreeGrafter"/>
</dbReference>
<dbReference type="PRINTS" id="PR00626">
    <property type="entry name" value="CALRETICULIN"/>
</dbReference>
<dbReference type="PROSITE" id="PS00803">
    <property type="entry name" value="CALRETICULIN_1"/>
    <property type="match status" value="1"/>
</dbReference>
<dbReference type="InterPro" id="IPR009033">
    <property type="entry name" value="Calreticulin/calnexin_P_dom_sf"/>
</dbReference>
<feature type="binding site" evidence="12">
    <location>
        <position position="106"/>
    </location>
    <ligand>
        <name>an alpha-D-glucoside</name>
        <dbReference type="ChEBI" id="CHEBI:22390"/>
    </ligand>
</feature>
<dbReference type="GO" id="GO:0006457">
    <property type="term" value="P:protein folding"/>
    <property type="evidence" value="ECO:0007669"/>
    <property type="project" value="InterPro"/>
</dbReference>
<comment type="subcellular location">
    <subcellularLocation>
        <location evidence="1 11">Endoplasmic reticulum lumen</location>
    </subcellularLocation>
</comment>
<dbReference type="GO" id="GO:0030246">
    <property type="term" value="F:carbohydrate binding"/>
    <property type="evidence" value="ECO:0007669"/>
    <property type="project" value="UniProtKB-KW"/>
</dbReference>
<dbReference type="SUPFAM" id="SSF49899">
    <property type="entry name" value="Concanavalin A-like lectins/glucanases"/>
    <property type="match status" value="1"/>
</dbReference>
<evidence type="ECO:0000313" key="16">
    <source>
        <dbReference type="EMBL" id="OQR81148.1"/>
    </source>
</evidence>
<dbReference type="GO" id="GO:0005509">
    <property type="term" value="F:calcium ion binding"/>
    <property type="evidence" value="ECO:0007669"/>
    <property type="project" value="InterPro"/>
</dbReference>
<keyword evidence="8" id="KW-0862">Zinc</keyword>
<keyword evidence="5" id="KW-0430">Lectin</keyword>
<keyword evidence="10 11" id="KW-0143">Chaperone</keyword>
<dbReference type="PIRSF" id="PIRSF002356">
    <property type="entry name" value="Calreticulin"/>
    <property type="match status" value="1"/>
</dbReference>
<dbReference type="EMBL" id="JNBS01005063">
    <property type="protein sequence ID" value="OQR81148.1"/>
    <property type="molecule type" value="Genomic_DNA"/>
</dbReference>
<reference evidence="16 17" key="1">
    <citation type="journal article" date="2014" name="Genome Biol. Evol.">
        <title>The secreted proteins of Achlya hypogyna and Thraustotheca clavata identify the ancestral oomycete secretome and reveal gene acquisitions by horizontal gene transfer.</title>
        <authorList>
            <person name="Misner I."/>
            <person name="Blouin N."/>
            <person name="Leonard G."/>
            <person name="Richards T.A."/>
            <person name="Lane C.E."/>
        </authorList>
    </citation>
    <scope>NUCLEOTIDE SEQUENCE [LARGE SCALE GENOMIC DNA]</scope>
    <source>
        <strain evidence="16 17">ATCC 34112</strain>
    </source>
</reference>
<dbReference type="InterPro" id="IPR009169">
    <property type="entry name" value="Calreticulin"/>
</dbReference>
<dbReference type="GO" id="GO:0051082">
    <property type="term" value="F:unfolded protein binding"/>
    <property type="evidence" value="ECO:0007669"/>
    <property type="project" value="InterPro"/>
</dbReference>
<dbReference type="STRING" id="74557.A0A1V9Y644"/>
<accession>A0A1V9Y644</accession>
<feature type="compositionally biased region" description="Acidic residues" evidence="15">
    <location>
        <begin position="255"/>
        <end position="264"/>
    </location>
</feature>
<keyword evidence="9" id="KW-0106">Calcium</keyword>
<dbReference type="OrthoDB" id="1938156at2759"/>
<dbReference type="PANTHER" id="PTHR11073">
    <property type="entry name" value="CALRETICULIN AND CALNEXIN"/>
    <property type="match status" value="1"/>
</dbReference>
<feature type="disulfide bond" evidence="13">
    <location>
        <begin position="102"/>
        <end position="134"/>
    </location>
</feature>
<feature type="binding site" evidence="12">
    <location>
        <position position="108"/>
    </location>
    <ligand>
        <name>an alpha-D-glucoside</name>
        <dbReference type="ChEBI" id="CHEBI:22390"/>
    </ligand>
</feature>
<evidence type="ECO:0000256" key="6">
    <source>
        <dbReference type="ARBA" id="ARBA00022737"/>
    </source>
</evidence>
<feature type="region of interest" description="Disordered" evidence="15">
    <location>
        <begin position="354"/>
        <end position="396"/>
    </location>
</feature>
<keyword evidence="7 11" id="KW-0256">Endoplasmic reticulum</keyword>
<feature type="region of interest" description="Disordered" evidence="15">
    <location>
        <begin position="227"/>
        <end position="265"/>
    </location>
</feature>
<evidence type="ECO:0000256" key="14">
    <source>
        <dbReference type="RuleBase" id="RU362126"/>
    </source>
</evidence>
<keyword evidence="17" id="KW-1185">Reference proteome</keyword>
<evidence type="ECO:0000256" key="5">
    <source>
        <dbReference type="ARBA" id="ARBA00022734"/>
    </source>
</evidence>
<evidence type="ECO:0000256" key="1">
    <source>
        <dbReference type="ARBA" id="ARBA00004319"/>
    </source>
</evidence>
<dbReference type="Pfam" id="PF00262">
    <property type="entry name" value="Calreticulin"/>
    <property type="match status" value="2"/>
</dbReference>
<evidence type="ECO:0000256" key="10">
    <source>
        <dbReference type="ARBA" id="ARBA00023186"/>
    </source>
</evidence>
<dbReference type="InterPro" id="IPR001580">
    <property type="entry name" value="Calret/calnex"/>
</dbReference>
<evidence type="ECO:0000256" key="8">
    <source>
        <dbReference type="ARBA" id="ARBA00022833"/>
    </source>
</evidence>